<feature type="transmembrane region" description="Helical" evidence="8">
    <location>
        <begin position="181"/>
        <end position="200"/>
    </location>
</feature>
<keyword evidence="4" id="KW-1003">Cell membrane</keyword>
<accession>A0ABP3UNQ1</accession>
<comment type="subcellular location">
    <subcellularLocation>
        <location evidence="1">Cell membrane</location>
        <topology evidence="1">Multi-pass membrane protein</topology>
    </subcellularLocation>
</comment>
<dbReference type="Proteomes" id="UP001501510">
    <property type="component" value="Unassembled WGS sequence"/>
</dbReference>
<feature type="transmembrane region" description="Helical" evidence="8">
    <location>
        <begin position="108"/>
        <end position="128"/>
    </location>
</feature>
<sequence length="324" mass="34806">MVKEKNFKLVISLCIVILVLVFLVSLALGKANILSLKQDIGKIILINVRLPRVILAMVVGMGLSISGVVLQSLLNNPLADSYTLGISSGAALGACIAIYINIATSKDIPIQFMAVIFSMLVFITVLKIAKAKGIITTSSLVLAGIIVSSTCQAGVSFIKSISDEDSVSIIYWLMGNLSSKSLKQAFILTVFVMIGFFFCVKYSSELNIMTLGRKEAILLGVDYDRVYKIFLVVCSIITALCVSLCGIIGFVGLVVPHIARLLLGADNKKVIPASALMGAILLLVADTVTRSMLKNELPVGVLTTLIGGPFFCYIFINRKNTMEN</sequence>
<protein>
    <submittedName>
        <fullName evidence="9">Iron ABC transporter permease</fullName>
    </submittedName>
</protein>
<proteinExistence type="inferred from homology"/>
<gene>
    <name evidence="9" type="ORF">GCM10008906_17680</name>
</gene>
<keyword evidence="5 8" id="KW-0812">Transmembrane</keyword>
<evidence type="ECO:0000256" key="5">
    <source>
        <dbReference type="ARBA" id="ARBA00022692"/>
    </source>
</evidence>
<keyword evidence="7 8" id="KW-0472">Membrane</keyword>
<reference evidence="10" key="1">
    <citation type="journal article" date="2019" name="Int. J. Syst. Evol. Microbiol.">
        <title>The Global Catalogue of Microorganisms (GCM) 10K type strain sequencing project: providing services to taxonomists for standard genome sequencing and annotation.</title>
        <authorList>
            <consortium name="The Broad Institute Genomics Platform"/>
            <consortium name="The Broad Institute Genome Sequencing Center for Infectious Disease"/>
            <person name="Wu L."/>
            <person name="Ma J."/>
        </authorList>
    </citation>
    <scope>NUCLEOTIDE SEQUENCE [LARGE SCALE GENOMIC DNA]</scope>
    <source>
        <strain evidence="10">JCM 1407</strain>
    </source>
</reference>
<keyword evidence="10" id="KW-1185">Reference proteome</keyword>
<dbReference type="RefSeq" id="WP_343760865.1">
    <property type="nucleotide sequence ID" value="NZ_BAAACG010000008.1"/>
</dbReference>
<keyword evidence="3" id="KW-0813">Transport</keyword>
<evidence type="ECO:0000313" key="9">
    <source>
        <dbReference type="EMBL" id="GAA0739222.1"/>
    </source>
</evidence>
<dbReference type="PANTHER" id="PTHR30472:SF25">
    <property type="entry name" value="ABC TRANSPORTER PERMEASE PROTEIN MJ0876-RELATED"/>
    <property type="match status" value="1"/>
</dbReference>
<dbReference type="EMBL" id="BAAACG010000008">
    <property type="protein sequence ID" value="GAA0739222.1"/>
    <property type="molecule type" value="Genomic_DNA"/>
</dbReference>
<keyword evidence="6 8" id="KW-1133">Transmembrane helix</keyword>
<evidence type="ECO:0000256" key="7">
    <source>
        <dbReference type="ARBA" id="ARBA00023136"/>
    </source>
</evidence>
<dbReference type="InterPro" id="IPR037294">
    <property type="entry name" value="ABC_BtuC-like"/>
</dbReference>
<evidence type="ECO:0000256" key="3">
    <source>
        <dbReference type="ARBA" id="ARBA00022448"/>
    </source>
</evidence>
<dbReference type="Gene3D" id="1.10.3470.10">
    <property type="entry name" value="ABC transporter involved in vitamin B12 uptake, BtuC"/>
    <property type="match status" value="1"/>
</dbReference>
<comment type="similarity">
    <text evidence="2">Belongs to the binding-protein-dependent transport system permease family. FecCD subfamily.</text>
</comment>
<organism evidence="9 10">
    <name type="scientific">Clostridium oceanicum</name>
    <dbReference type="NCBI Taxonomy" id="1543"/>
    <lineage>
        <taxon>Bacteria</taxon>
        <taxon>Bacillati</taxon>
        <taxon>Bacillota</taxon>
        <taxon>Clostridia</taxon>
        <taxon>Eubacteriales</taxon>
        <taxon>Clostridiaceae</taxon>
        <taxon>Clostridium</taxon>
    </lineage>
</organism>
<evidence type="ECO:0000256" key="1">
    <source>
        <dbReference type="ARBA" id="ARBA00004651"/>
    </source>
</evidence>
<feature type="transmembrane region" description="Helical" evidence="8">
    <location>
        <begin position="82"/>
        <end position="102"/>
    </location>
</feature>
<feature type="transmembrane region" description="Helical" evidence="8">
    <location>
        <begin position="229"/>
        <end position="258"/>
    </location>
</feature>
<evidence type="ECO:0000256" key="4">
    <source>
        <dbReference type="ARBA" id="ARBA00022475"/>
    </source>
</evidence>
<feature type="transmembrane region" description="Helical" evidence="8">
    <location>
        <begin position="53"/>
        <end position="70"/>
    </location>
</feature>
<dbReference type="Pfam" id="PF01032">
    <property type="entry name" value="FecCD"/>
    <property type="match status" value="1"/>
</dbReference>
<feature type="transmembrane region" description="Helical" evidence="8">
    <location>
        <begin position="297"/>
        <end position="316"/>
    </location>
</feature>
<dbReference type="CDD" id="cd06550">
    <property type="entry name" value="TM_ABC_iron-siderophores_like"/>
    <property type="match status" value="1"/>
</dbReference>
<comment type="caution">
    <text evidence="9">The sequence shown here is derived from an EMBL/GenBank/DDBJ whole genome shotgun (WGS) entry which is preliminary data.</text>
</comment>
<evidence type="ECO:0000256" key="2">
    <source>
        <dbReference type="ARBA" id="ARBA00007935"/>
    </source>
</evidence>
<evidence type="ECO:0000256" key="8">
    <source>
        <dbReference type="SAM" id="Phobius"/>
    </source>
</evidence>
<evidence type="ECO:0000256" key="6">
    <source>
        <dbReference type="ARBA" id="ARBA00022989"/>
    </source>
</evidence>
<dbReference type="PANTHER" id="PTHR30472">
    <property type="entry name" value="FERRIC ENTEROBACTIN TRANSPORT SYSTEM PERMEASE PROTEIN"/>
    <property type="match status" value="1"/>
</dbReference>
<dbReference type="InterPro" id="IPR000522">
    <property type="entry name" value="ABC_transptr_permease_BtuC"/>
</dbReference>
<name>A0ABP3UNQ1_9CLOT</name>
<dbReference type="SUPFAM" id="SSF81345">
    <property type="entry name" value="ABC transporter involved in vitamin B12 uptake, BtuC"/>
    <property type="match status" value="1"/>
</dbReference>
<evidence type="ECO:0000313" key="10">
    <source>
        <dbReference type="Proteomes" id="UP001501510"/>
    </source>
</evidence>
<feature type="transmembrane region" description="Helical" evidence="8">
    <location>
        <begin position="140"/>
        <end position="161"/>
    </location>
</feature>